<evidence type="ECO:0000256" key="1">
    <source>
        <dbReference type="ARBA" id="ARBA00001913"/>
    </source>
</evidence>
<feature type="active site" evidence="7">
    <location>
        <position position="303"/>
    </location>
</feature>
<dbReference type="InterPro" id="IPR011071">
    <property type="entry name" value="Lyase_8-like_C"/>
</dbReference>
<proteinExistence type="inferred from homology"/>
<evidence type="ECO:0000256" key="4">
    <source>
        <dbReference type="ARBA" id="ARBA00022729"/>
    </source>
</evidence>
<dbReference type="PANTHER" id="PTHR38481">
    <property type="entry name" value="HYALURONATE LYASE"/>
    <property type="match status" value="1"/>
</dbReference>
<dbReference type="InterPro" id="IPR011013">
    <property type="entry name" value="Gal_mutarotase_sf_dom"/>
</dbReference>
<dbReference type="Pfam" id="PF02884">
    <property type="entry name" value="Lyase_8_C"/>
    <property type="match status" value="1"/>
</dbReference>
<dbReference type="Gene3D" id="1.50.10.100">
    <property type="entry name" value="Chondroitin AC/alginate lyase"/>
    <property type="match status" value="1"/>
</dbReference>
<dbReference type="SUPFAM" id="SSF74650">
    <property type="entry name" value="Galactose mutarotase-like"/>
    <property type="match status" value="1"/>
</dbReference>
<dbReference type="Pfam" id="PF02278">
    <property type="entry name" value="Lyase_8"/>
    <property type="match status" value="1"/>
</dbReference>
<dbReference type="InterPro" id="IPR003159">
    <property type="entry name" value="Lyase_8_central_dom"/>
</dbReference>
<evidence type="ECO:0000256" key="3">
    <source>
        <dbReference type="ARBA" id="ARBA00011245"/>
    </source>
</evidence>
<organism evidence="11 12">
    <name type="scientific">Pedobacter duraquae</name>
    <dbReference type="NCBI Taxonomy" id="425511"/>
    <lineage>
        <taxon>Bacteria</taxon>
        <taxon>Pseudomonadati</taxon>
        <taxon>Bacteroidota</taxon>
        <taxon>Sphingobacteriia</taxon>
        <taxon>Sphingobacteriales</taxon>
        <taxon>Sphingobacteriaceae</taxon>
        <taxon>Pedobacter</taxon>
    </lineage>
</organism>
<evidence type="ECO:0000259" key="10">
    <source>
        <dbReference type="Pfam" id="PF08124"/>
    </source>
</evidence>
<dbReference type="InterPro" id="IPR038970">
    <property type="entry name" value="Lyase_8"/>
</dbReference>
<keyword evidence="4" id="KW-0732">Signal</keyword>
<evidence type="ECO:0000313" key="12">
    <source>
        <dbReference type="Proteomes" id="UP000295499"/>
    </source>
</evidence>
<name>A0A4R6IKQ1_9SPHI</name>
<gene>
    <name evidence="11" type="ORF">CLV32_1654</name>
</gene>
<evidence type="ECO:0000256" key="6">
    <source>
        <dbReference type="ARBA" id="ARBA00023239"/>
    </source>
</evidence>
<protein>
    <submittedName>
        <fullName evidence="11">Hyaluronate lyase</fullName>
    </submittedName>
</protein>
<evidence type="ECO:0000313" key="11">
    <source>
        <dbReference type="EMBL" id="TDO22674.1"/>
    </source>
</evidence>
<dbReference type="AlphaFoldDB" id="A0A4R6IKQ1"/>
<dbReference type="OrthoDB" id="6394136at2"/>
<keyword evidence="12" id="KW-1185">Reference proteome</keyword>
<keyword evidence="6 11" id="KW-0456">Lyase</keyword>
<dbReference type="SUPFAM" id="SSF48230">
    <property type="entry name" value="Chondroitin AC/alginate lyase"/>
    <property type="match status" value="1"/>
</dbReference>
<comment type="subunit">
    <text evidence="3">Monomer.</text>
</comment>
<dbReference type="GO" id="GO:0030246">
    <property type="term" value="F:carbohydrate binding"/>
    <property type="evidence" value="ECO:0007669"/>
    <property type="project" value="InterPro"/>
</dbReference>
<dbReference type="EMBL" id="SNWM01000002">
    <property type="protein sequence ID" value="TDO22674.1"/>
    <property type="molecule type" value="Genomic_DNA"/>
</dbReference>
<dbReference type="InterPro" id="IPR012970">
    <property type="entry name" value="Lyase_8_alpha_N"/>
</dbReference>
<dbReference type="Pfam" id="PF08124">
    <property type="entry name" value="Lyase_8_N"/>
    <property type="match status" value="1"/>
</dbReference>
<dbReference type="Proteomes" id="UP000295499">
    <property type="component" value="Unassembled WGS sequence"/>
</dbReference>
<evidence type="ECO:0000256" key="7">
    <source>
        <dbReference type="PIRSR" id="PIRSR638970-1"/>
    </source>
</evidence>
<keyword evidence="5" id="KW-0106">Calcium</keyword>
<evidence type="ECO:0000256" key="2">
    <source>
        <dbReference type="ARBA" id="ARBA00006699"/>
    </source>
</evidence>
<dbReference type="SUPFAM" id="SSF49863">
    <property type="entry name" value="Hyaluronate lyase-like, C-terminal domain"/>
    <property type="match status" value="1"/>
</dbReference>
<comment type="cofactor">
    <cofactor evidence="1">
        <name>Ca(2+)</name>
        <dbReference type="ChEBI" id="CHEBI:29108"/>
    </cofactor>
</comment>
<accession>A0A4R6IKQ1</accession>
<dbReference type="GO" id="GO:0016837">
    <property type="term" value="F:carbon-oxygen lyase activity, acting on polysaccharides"/>
    <property type="evidence" value="ECO:0007669"/>
    <property type="project" value="UniProtKB-ARBA"/>
</dbReference>
<comment type="similarity">
    <text evidence="2">Belongs to the polysaccharide lyase 8 family.</text>
</comment>
<feature type="domain" description="Polysaccharide lyase 8 N-terminal alpha-helical" evidence="10">
    <location>
        <begin position="69"/>
        <end position="397"/>
    </location>
</feature>
<feature type="domain" description="Polysaccharide lyase family 8 central" evidence="8">
    <location>
        <begin position="439"/>
        <end position="697"/>
    </location>
</feature>
<dbReference type="CDD" id="cd01083">
    <property type="entry name" value="GAG_Lyase"/>
    <property type="match status" value="1"/>
</dbReference>
<feature type="active site" evidence="7">
    <location>
        <position position="294"/>
    </location>
</feature>
<evidence type="ECO:0000256" key="5">
    <source>
        <dbReference type="ARBA" id="ARBA00022837"/>
    </source>
</evidence>
<dbReference type="InterPro" id="IPR004103">
    <property type="entry name" value="Lyase_8_C"/>
</dbReference>
<dbReference type="GO" id="GO:0005576">
    <property type="term" value="C:extracellular region"/>
    <property type="evidence" value="ECO:0007669"/>
    <property type="project" value="InterPro"/>
</dbReference>
<feature type="active site" evidence="7">
    <location>
        <position position="357"/>
    </location>
</feature>
<comment type="caution">
    <text evidence="11">The sequence shown here is derived from an EMBL/GenBank/DDBJ whole genome shotgun (WGS) entry which is preliminary data.</text>
</comment>
<dbReference type="InterPro" id="IPR008929">
    <property type="entry name" value="Chondroitin_lyas"/>
</dbReference>
<reference evidence="11 12" key="1">
    <citation type="submission" date="2019-03" db="EMBL/GenBank/DDBJ databases">
        <title>Genomic Encyclopedia of Archaeal and Bacterial Type Strains, Phase II (KMG-II): from individual species to whole genera.</title>
        <authorList>
            <person name="Goeker M."/>
        </authorList>
    </citation>
    <scope>NUCLEOTIDE SEQUENCE [LARGE SCALE GENOMIC DNA]</scope>
    <source>
        <strain evidence="11 12">DSM 19034</strain>
    </source>
</reference>
<dbReference type="GO" id="GO:0005975">
    <property type="term" value="P:carbohydrate metabolic process"/>
    <property type="evidence" value="ECO:0007669"/>
    <property type="project" value="InterPro"/>
</dbReference>
<dbReference type="InterPro" id="IPR014718">
    <property type="entry name" value="GH-type_carb-bd"/>
</dbReference>
<sequence length="830" mass="93388">MPDTGKKELDFRFPQVLVSWGFVLQPNVDPYRMKILSRISPGKYLLLFLFVALTKSVHADPYDDVRLRWANMLTGGDYQVDEPYLKLKVNDITNAAQRYWKTDFNTASNRTVLWKDLDYSKSSDITNSYARLNVMAVAYATKSSALYKNEMLLTDIIQALEWLNINKYNTTVPLPNGSKPRHVDNWWDYKIGTPLSLNKVLVLLYNELGDSRRAKYLAAVAHFTPNLTDNGFTNGTVMEFTAANRIWICTILTVKAILLKDEAQLQYARKEMNPVFSYVRSGDGFYTDGSFIQHDGTPYTGGYGLSLIDNLAILMYILAKSPWELNNPGLHNIYDWIHNSFEPIVSGSGIMGMVTGREISRNRPITDIGFKRLLDPVLLLSEIAKPEDAKKLQNLLKKWLTRYTALDYKTFLGIYNYGLAKKIAGNASIKVKTEEFYKEFPNMDRVVVHRQGYTFGVSMHSDRTYNYESINNENLKGWHTGDGMTYLYNGDITQFEGTFWPTVNYYRLPGTTVEENTTLTPVQTSRSNWVGGTSIKNRYGVTGMSLAPKGQSLEGKKSWFIFDDEIVALGAGIFNGDHKNVQTFVEQRKLGSTSDTFSVNGVKIIAGESELAMNVSWAHLSGNVPNTDIGYYFPDKPQVHILRNIQSGRWNEINTTVGSDTTLKTNPFLSLWFNHGIHQVDNNREENKYAYVLLPGANENKIKAYAASPDISILENSAKIQAVYEEKLGIVGVNFWTDERSSLSRNGRVYLTCNKKAAVMVQENAKQITVSLSDPTMQNNGSIELLVYIKSGTVISKDTRLQISKSGAALKIKANVAGLKGSKLTATIAK</sequence>
<evidence type="ECO:0000259" key="9">
    <source>
        <dbReference type="Pfam" id="PF02884"/>
    </source>
</evidence>
<dbReference type="Gene3D" id="2.70.98.10">
    <property type="match status" value="1"/>
</dbReference>
<feature type="domain" description="Polysaccharide lyase family 8 C-terminal" evidence="9">
    <location>
        <begin position="712"/>
        <end position="780"/>
    </location>
</feature>
<evidence type="ECO:0000259" key="8">
    <source>
        <dbReference type="Pfam" id="PF02278"/>
    </source>
</evidence>
<dbReference type="PANTHER" id="PTHR38481:SF1">
    <property type="entry name" value="HYALURONATE LYASE"/>
    <property type="match status" value="1"/>
</dbReference>
<dbReference type="Gene3D" id="2.60.220.10">
    <property type="entry name" value="Polysaccharide lyase family 8-like, C-terminal"/>
    <property type="match status" value="1"/>
</dbReference>